<keyword evidence="6" id="KW-1185">Reference proteome</keyword>
<dbReference type="Pfam" id="PF00106">
    <property type="entry name" value="adh_short"/>
    <property type="match status" value="1"/>
</dbReference>
<keyword evidence="2" id="KW-0560">Oxidoreductase</keyword>
<dbReference type="Proteomes" id="UP000310158">
    <property type="component" value="Unassembled WGS sequence"/>
</dbReference>
<dbReference type="InterPro" id="IPR002347">
    <property type="entry name" value="SDR_fam"/>
</dbReference>
<dbReference type="EMBL" id="SGPL01000578">
    <property type="protein sequence ID" value="THH10333.1"/>
    <property type="molecule type" value="Genomic_DNA"/>
</dbReference>
<dbReference type="PANTHER" id="PTHR24320">
    <property type="entry name" value="RETINOL DEHYDROGENASE"/>
    <property type="match status" value="1"/>
</dbReference>
<feature type="compositionally biased region" description="Basic and acidic residues" evidence="3">
    <location>
        <begin position="1"/>
        <end position="13"/>
    </location>
</feature>
<comment type="caution">
    <text evidence="5">The sequence shown here is derived from an EMBL/GenBank/DDBJ whole genome shotgun (WGS) entry which is preliminary data.</text>
</comment>
<gene>
    <name evidence="5" type="ORF">EW146_g8403</name>
</gene>
<evidence type="ECO:0000256" key="3">
    <source>
        <dbReference type="SAM" id="MobiDB-lite"/>
    </source>
</evidence>
<dbReference type="SMART" id="SM00822">
    <property type="entry name" value="PKS_KR"/>
    <property type="match status" value="1"/>
</dbReference>
<dbReference type="PRINTS" id="PR00081">
    <property type="entry name" value="GDHRDH"/>
</dbReference>
<dbReference type="Gene3D" id="3.40.50.720">
    <property type="entry name" value="NAD(P)-binding Rossmann-like Domain"/>
    <property type="match status" value="1"/>
</dbReference>
<feature type="domain" description="Ketoreductase" evidence="4">
    <location>
        <begin position="27"/>
        <end position="203"/>
    </location>
</feature>
<evidence type="ECO:0000313" key="5">
    <source>
        <dbReference type="EMBL" id="THH10333.1"/>
    </source>
</evidence>
<dbReference type="InterPro" id="IPR036291">
    <property type="entry name" value="NAD(P)-bd_dom_sf"/>
</dbReference>
<dbReference type="AlphaFoldDB" id="A0A4V3XDM4"/>
<reference evidence="5 6" key="1">
    <citation type="submission" date="2019-02" db="EMBL/GenBank/DDBJ databases">
        <title>Genome sequencing of the rare red list fungi Bondarzewia mesenterica.</title>
        <authorList>
            <person name="Buettner E."/>
            <person name="Kellner H."/>
        </authorList>
    </citation>
    <scope>NUCLEOTIDE SEQUENCE [LARGE SCALE GENOMIC DNA]</scope>
    <source>
        <strain evidence="5 6">DSM 108281</strain>
    </source>
</reference>
<evidence type="ECO:0000313" key="6">
    <source>
        <dbReference type="Proteomes" id="UP000310158"/>
    </source>
</evidence>
<dbReference type="PANTHER" id="PTHR24320:SF152">
    <property type="entry name" value="SHORT-CHAIN DEHYDROGENASE_REDUCTASE FAMILY PROTEIN"/>
    <property type="match status" value="1"/>
</dbReference>
<sequence>MSYNWDEARERQARPLPPLEKPDIAGQTVVITGANTGIGYEIAKYMAANGAARVILACRNEAKGRAAADILTRETGCQPGTVEYRSLDLASFASVRAFVQAYKESGMPLHILVNNAGMHSVGKITTDDGLDLLMQVDHISPLLLTFLLLPIIESTTSASTPNKPGRLVWVTSEGAALPPFPESADPHPVRALCAKQFTREDEHYHYFTSKLLNLMCAIELAQRLASSNVNIRVAAAHPGLVATQLGKKDIKGDHFQPVDLEAKYGMKPRTPEEGAKTILVPVTYDARKVWGRDWGEGVVEDMRLMPVFESMEIMKTYPMKAQDPELRRRVWTDTVELIGLKESEIDDRLL</sequence>
<proteinExistence type="inferred from homology"/>
<protein>
    <recommendedName>
        <fullName evidence="4">Ketoreductase domain-containing protein</fullName>
    </recommendedName>
</protein>
<dbReference type="SUPFAM" id="SSF51735">
    <property type="entry name" value="NAD(P)-binding Rossmann-fold domains"/>
    <property type="match status" value="1"/>
</dbReference>
<dbReference type="OrthoDB" id="542013at2759"/>
<comment type="similarity">
    <text evidence="1">Belongs to the short-chain dehydrogenases/reductases (SDR) family.</text>
</comment>
<dbReference type="InterPro" id="IPR057326">
    <property type="entry name" value="KR_dom"/>
</dbReference>
<dbReference type="GO" id="GO:0016491">
    <property type="term" value="F:oxidoreductase activity"/>
    <property type="evidence" value="ECO:0007669"/>
    <property type="project" value="UniProtKB-KW"/>
</dbReference>
<evidence type="ECO:0000256" key="1">
    <source>
        <dbReference type="ARBA" id="ARBA00006484"/>
    </source>
</evidence>
<name>A0A4V3XDM4_9AGAM</name>
<feature type="region of interest" description="Disordered" evidence="3">
    <location>
        <begin position="1"/>
        <end position="20"/>
    </location>
</feature>
<accession>A0A4V3XDM4</accession>
<evidence type="ECO:0000259" key="4">
    <source>
        <dbReference type="SMART" id="SM00822"/>
    </source>
</evidence>
<evidence type="ECO:0000256" key="2">
    <source>
        <dbReference type="ARBA" id="ARBA00023002"/>
    </source>
</evidence>
<organism evidence="5 6">
    <name type="scientific">Bondarzewia mesenterica</name>
    <dbReference type="NCBI Taxonomy" id="1095465"/>
    <lineage>
        <taxon>Eukaryota</taxon>
        <taxon>Fungi</taxon>
        <taxon>Dikarya</taxon>
        <taxon>Basidiomycota</taxon>
        <taxon>Agaricomycotina</taxon>
        <taxon>Agaricomycetes</taxon>
        <taxon>Russulales</taxon>
        <taxon>Bondarzewiaceae</taxon>
        <taxon>Bondarzewia</taxon>
    </lineage>
</organism>